<sequence length="377" mass="39701">MPFVIMRGGTSRGVFFRREDVPADRASLRQMLLDLFGSPDVRQIDGLGGADPLTSKAAVLGLPQSPGADVDYLHGQVSIREPQVDFAVNCGNLTTAAASLAITWGLVAPVEGVTTVRVRSVGTGAVIKVDVPVRDSRVVEQGDFPIAGVPGTGARIDLDFSQTAGQRTGRLFPTGERADSIYVPAFGAEVAVTVMDLGNLVTFVRMDDLGITAQMSPAAVEADAGVWEAMRHIRREVAGRIGFVVDDQFDESVNPMVVAVAQADEYVTLSGARVGTDTFALTCRQLRSAGVHKALTGSAGTCAAVASRIPGTVPFMAVREGLLLGPEVALGHPSGVLPVRCAVDLDDPTAPRVSEAVLFRTARRIAEGRAFLKCPRP</sequence>
<dbReference type="Gene3D" id="3.10.310.10">
    <property type="entry name" value="Diaminopimelate Epimerase, Chain A, domain 1"/>
    <property type="match status" value="2"/>
</dbReference>
<evidence type="ECO:0000256" key="2">
    <source>
        <dbReference type="ARBA" id="ARBA00023235"/>
    </source>
</evidence>
<comment type="caution">
    <text evidence="3">The sequence shown here is derived from an EMBL/GenBank/DDBJ whole genome shotgun (WGS) entry which is preliminary data.</text>
</comment>
<dbReference type="AlphaFoldDB" id="A0A7X0RFV8"/>
<evidence type="ECO:0000313" key="4">
    <source>
        <dbReference type="Proteomes" id="UP000523955"/>
    </source>
</evidence>
<dbReference type="Pfam" id="PF04303">
    <property type="entry name" value="PrpF"/>
    <property type="match status" value="1"/>
</dbReference>
<keyword evidence="4" id="KW-1185">Reference proteome</keyword>
<dbReference type="PANTHER" id="PTHR43709:SF3">
    <property type="entry name" value="ISOMERASE YBHH-RELATED"/>
    <property type="match status" value="1"/>
</dbReference>
<comment type="similarity">
    <text evidence="1">Belongs to the PrpF family.</text>
</comment>
<organism evidence="3 4">
    <name type="scientific">Nocardioides luti</name>
    <dbReference type="NCBI Taxonomy" id="2761101"/>
    <lineage>
        <taxon>Bacteria</taxon>
        <taxon>Bacillati</taxon>
        <taxon>Actinomycetota</taxon>
        <taxon>Actinomycetes</taxon>
        <taxon>Propionibacteriales</taxon>
        <taxon>Nocardioidaceae</taxon>
        <taxon>Nocardioides</taxon>
    </lineage>
</organism>
<dbReference type="Proteomes" id="UP000523955">
    <property type="component" value="Unassembled WGS sequence"/>
</dbReference>
<reference evidence="3 4" key="1">
    <citation type="submission" date="2020-08" db="EMBL/GenBank/DDBJ databases">
        <authorList>
            <person name="Seo M.-J."/>
        </authorList>
    </citation>
    <scope>NUCLEOTIDE SEQUENCE [LARGE SCALE GENOMIC DNA]</scope>
    <source>
        <strain evidence="3 4">KIGAM211</strain>
    </source>
</reference>
<dbReference type="InterPro" id="IPR007400">
    <property type="entry name" value="PrpF-like"/>
</dbReference>
<evidence type="ECO:0000256" key="1">
    <source>
        <dbReference type="ARBA" id="ARBA00007673"/>
    </source>
</evidence>
<gene>
    <name evidence="3" type="ORF">H5V45_09505</name>
</gene>
<dbReference type="GO" id="GO:0016853">
    <property type="term" value="F:isomerase activity"/>
    <property type="evidence" value="ECO:0007669"/>
    <property type="project" value="UniProtKB-KW"/>
</dbReference>
<dbReference type="PANTHER" id="PTHR43709">
    <property type="entry name" value="ACONITATE ISOMERASE-RELATED"/>
    <property type="match status" value="1"/>
</dbReference>
<protein>
    <submittedName>
        <fullName evidence="3">3-methylitaconate isomerase</fullName>
    </submittedName>
</protein>
<dbReference type="RefSeq" id="WP_185252704.1">
    <property type="nucleotide sequence ID" value="NZ_JACKXE010000001.1"/>
</dbReference>
<keyword evidence="2 3" id="KW-0413">Isomerase</keyword>
<dbReference type="EMBL" id="JACKXE010000001">
    <property type="protein sequence ID" value="MBB6627558.1"/>
    <property type="molecule type" value="Genomic_DNA"/>
</dbReference>
<evidence type="ECO:0000313" key="3">
    <source>
        <dbReference type="EMBL" id="MBB6627558.1"/>
    </source>
</evidence>
<proteinExistence type="inferred from homology"/>
<dbReference type="SUPFAM" id="SSF54506">
    <property type="entry name" value="Diaminopimelate epimerase-like"/>
    <property type="match status" value="2"/>
</dbReference>
<name>A0A7X0RFV8_9ACTN</name>
<accession>A0A7X0RFV8</accession>